<dbReference type="InterPro" id="IPR030392">
    <property type="entry name" value="S74_ICA"/>
</dbReference>
<organism evidence="2 3">
    <name type="scientific">Lapidilactobacillus gannanensis</name>
    <dbReference type="NCBI Taxonomy" id="2486002"/>
    <lineage>
        <taxon>Bacteria</taxon>
        <taxon>Bacillati</taxon>
        <taxon>Bacillota</taxon>
        <taxon>Bacilli</taxon>
        <taxon>Lactobacillales</taxon>
        <taxon>Lactobacillaceae</taxon>
        <taxon>Lapidilactobacillus</taxon>
    </lineage>
</organism>
<protein>
    <recommendedName>
        <fullName evidence="1">Peptidase S74 domain-containing protein</fullName>
    </recommendedName>
</protein>
<dbReference type="PROSITE" id="PS51688">
    <property type="entry name" value="ICA"/>
    <property type="match status" value="1"/>
</dbReference>
<comment type="caution">
    <text evidence="2">The sequence shown here is derived from an EMBL/GenBank/DDBJ whole genome shotgun (WGS) entry which is preliminary data.</text>
</comment>
<evidence type="ECO:0000313" key="3">
    <source>
        <dbReference type="Proteomes" id="UP001597191"/>
    </source>
</evidence>
<accession>A0ABW4BQG2</accession>
<dbReference type="Proteomes" id="UP001597191">
    <property type="component" value="Unassembled WGS sequence"/>
</dbReference>
<name>A0ABW4BQG2_9LACO</name>
<dbReference type="RefSeq" id="WP_125650113.1">
    <property type="nucleotide sequence ID" value="NZ_JBHTOH010000086.1"/>
</dbReference>
<gene>
    <name evidence="2" type="ORF">ACFQ4R_09050</name>
</gene>
<feature type="domain" description="Peptidase S74" evidence="1">
    <location>
        <begin position="1022"/>
        <end position="1135"/>
    </location>
</feature>
<proteinExistence type="predicted"/>
<keyword evidence="3" id="KW-1185">Reference proteome</keyword>
<evidence type="ECO:0000259" key="1">
    <source>
        <dbReference type="PROSITE" id="PS51688"/>
    </source>
</evidence>
<dbReference type="EMBL" id="JBHTOH010000086">
    <property type="protein sequence ID" value="MFD1411730.1"/>
    <property type="molecule type" value="Genomic_DNA"/>
</dbReference>
<sequence>MLSETTAVRNAWAASERELQLRITINDQVFNAEDVTDFSYDAGAMNGESLTLGSTYANSIKITFSHIVEKLKLEDKITPEIGIKLPDDTWSYTKLGVFIIDSEVKQDRNNGQTSLSATDNMVMLSGNYTSKIAYPTGVIESITDIANQAGVKLNEANIARLTDTTIGALGKEVTYRQAIGYVAQIAGGFAQFNRDGLLDIRGLEDPNFRITSDCYMSKGLTKNETFYRIGGMQAEVTTTQTDNDGNENQETVTLQSGSPSGSQIKLTNPAMSQQLLDQLYDQYADINFYPYSLEWFADPNLEAGDWVTIVDNKGNEFKAPALGLTLSFNGGLSGTLKADTTVTSQATFVYSGQFNQVVTRLHNDFATIAGNHIYKGIDQPIFAKKGDLWYQSVGPDTVMQVYQFDPDTGLYSWVEVGSTKPSRELSDQMDQVKKDITDQSTKIDGAVANANTAVSNSDLATKTASSLTSQISSVKDGLTTKYTQLQQTLDGVQVTANNAVTQAQLSLTANTFTNTIAGVNDTLANLSARNYYQVNTQINVLTGAPVINHNETVNGFKITGISGQLSSVRVKNVITSNGWWTFSFDLHANQATSIIVDFCGLSPTTVKVTKDVKRCTVSINVTNYSDVYNFIDISNLGWAYFWFDNVTVQKGKADLGWTPAPEDQATVADVSSQFTQMQDDINLRVKTGDLISQINVESGETLIESASGKGVLNLSAATVNFSGEAFIPAASIKDLSADYIKTGTLDASKVNLISVNADSITAGIITGDNLSINLDSGEILFQKGSIKSVPGRWNNALDIEIEDGTFSQADYRGNGVRFQDGSIYMTRDVLDWKSDNKGVKGKVDYGTVRYSSSFLNDVPGMMIYGSEGIVVGTSNYTIISPFQYSWSISGSGMSACQQGLALGSSEKVVIGSGQEYVAGAAIYKPTIMVGTTNSYTAPGDWTAGGSNDPAGNGISLLAKSIVLNVEDSVGGNELGNVKMGGLALACDGRSGYVLSATTYERTYSGSANMIITENGVYGRVTSARKYKLLDHDAETVIDHAKRILDINPKQWFDKAEVETISQSLTNSTESQLMTDYKFQQYYGFIADDFHAAGLDEVVQFKNGEVDSLAYDRIPMYHNVILKDHETRIEKLERENKELKQQLAAIS</sequence>
<evidence type="ECO:0000313" key="2">
    <source>
        <dbReference type="EMBL" id="MFD1411730.1"/>
    </source>
</evidence>
<reference evidence="3" key="1">
    <citation type="journal article" date="2019" name="Int. J. Syst. Evol. Microbiol.">
        <title>The Global Catalogue of Microorganisms (GCM) 10K type strain sequencing project: providing services to taxonomists for standard genome sequencing and annotation.</title>
        <authorList>
            <consortium name="The Broad Institute Genomics Platform"/>
            <consortium name="The Broad Institute Genome Sequencing Center for Infectious Disease"/>
            <person name="Wu L."/>
            <person name="Ma J."/>
        </authorList>
    </citation>
    <scope>NUCLEOTIDE SEQUENCE [LARGE SCALE GENOMIC DNA]</scope>
    <source>
        <strain evidence="3">CCM 8937</strain>
    </source>
</reference>